<evidence type="ECO:0000256" key="4">
    <source>
        <dbReference type="ARBA" id="ARBA00012564"/>
    </source>
</evidence>
<evidence type="ECO:0000313" key="17">
    <source>
        <dbReference type="Proteomes" id="UP000598360"/>
    </source>
</evidence>
<dbReference type="GO" id="GO:0006508">
    <property type="term" value="P:proteolysis"/>
    <property type="evidence" value="ECO:0007669"/>
    <property type="project" value="UniProtKB-KW"/>
</dbReference>
<dbReference type="Proteomes" id="UP000598360">
    <property type="component" value="Unassembled WGS sequence"/>
</dbReference>
<dbReference type="GO" id="GO:0016285">
    <property type="term" value="F:alanyl aminopeptidase activity"/>
    <property type="evidence" value="ECO:0007669"/>
    <property type="project" value="UniProtKB-EC"/>
</dbReference>
<evidence type="ECO:0000259" key="14">
    <source>
        <dbReference type="Pfam" id="PF01433"/>
    </source>
</evidence>
<keyword evidence="17" id="KW-1185">Reference proteome</keyword>
<evidence type="ECO:0000256" key="2">
    <source>
        <dbReference type="ARBA" id="ARBA00001947"/>
    </source>
</evidence>
<dbReference type="Gene3D" id="2.60.40.1730">
    <property type="entry name" value="tricorn interacting facor f3 domain"/>
    <property type="match status" value="1"/>
</dbReference>
<dbReference type="CDD" id="cd09603">
    <property type="entry name" value="M1_APN_like"/>
    <property type="match status" value="1"/>
</dbReference>
<dbReference type="RefSeq" id="WP_193928358.1">
    <property type="nucleotide sequence ID" value="NZ_JADEYC010000016.1"/>
</dbReference>
<dbReference type="InterPro" id="IPR001930">
    <property type="entry name" value="Peptidase_M1"/>
</dbReference>
<feature type="domain" description="Peptidase M1 membrane alanine aminopeptidase" evidence="14">
    <location>
        <begin position="301"/>
        <end position="445"/>
    </location>
</feature>
<keyword evidence="9" id="KW-0862">Zinc</keyword>
<accession>A0A929G018</accession>
<evidence type="ECO:0000256" key="7">
    <source>
        <dbReference type="ARBA" id="ARBA00022723"/>
    </source>
</evidence>
<comment type="cofactor">
    <cofactor evidence="2">
        <name>Zn(2+)</name>
        <dbReference type="ChEBI" id="CHEBI:29105"/>
    </cofactor>
</comment>
<protein>
    <recommendedName>
        <fullName evidence="5">Aminopeptidase N</fullName>
        <ecNumber evidence="4">3.4.11.2</ecNumber>
    </recommendedName>
    <alternativeName>
        <fullName evidence="11">Alanine aminopeptidase</fullName>
    </alternativeName>
    <alternativeName>
        <fullName evidence="12">Lysyl aminopeptidase</fullName>
    </alternativeName>
</protein>
<comment type="catalytic activity">
    <reaction evidence="1">
        <text>Release of an N-terminal amino acid, Xaa-|-Yaa- from a peptide, amide or arylamide. Xaa is preferably Ala, but may be most amino acids including Pro (slow action). When a terminal hydrophobic residue is followed by a prolyl residue, the two may be released as an intact Xaa-Pro dipeptide.</text>
        <dbReference type="EC" id="3.4.11.2"/>
    </reaction>
</comment>
<evidence type="ECO:0000256" key="8">
    <source>
        <dbReference type="ARBA" id="ARBA00022801"/>
    </source>
</evidence>
<dbReference type="EMBL" id="JADEYC010000016">
    <property type="protein sequence ID" value="MBE9374904.1"/>
    <property type="molecule type" value="Genomic_DNA"/>
</dbReference>
<dbReference type="Gene3D" id="1.10.390.10">
    <property type="entry name" value="Neutral Protease Domain 2"/>
    <property type="match status" value="1"/>
</dbReference>
<evidence type="ECO:0000256" key="13">
    <source>
        <dbReference type="SAM" id="MobiDB-lite"/>
    </source>
</evidence>
<comment type="caution">
    <text evidence="16">The sequence shown here is derived from an EMBL/GenBank/DDBJ whole genome shotgun (WGS) entry which is preliminary data.</text>
</comment>
<dbReference type="PANTHER" id="PTHR11533">
    <property type="entry name" value="PROTEASE M1 ZINC METALLOPROTEASE"/>
    <property type="match status" value="1"/>
</dbReference>
<evidence type="ECO:0000313" key="16">
    <source>
        <dbReference type="EMBL" id="MBE9374904.1"/>
    </source>
</evidence>
<dbReference type="EC" id="3.4.11.2" evidence="4"/>
<gene>
    <name evidence="16" type="ORF">IQ251_10660</name>
</gene>
<evidence type="ECO:0000256" key="5">
    <source>
        <dbReference type="ARBA" id="ARBA00015611"/>
    </source>
</evidence>
<keyword evidence="8" id="KW-0378">Hydrolase</keyword>
<dbReference type="SUPFAM" id="SSF63737">
    <property type="entry name" value="Leukotriene A4 hydrolase N-terminal domain"/>
    <property type="match status" value="1"/>
</dbReference>
<dbReference type="GO" id="GO:0008237">
    <property type="term" value="F:metallopeptidase activity"/>
    <property type="evidence" value="ECO:0007669"/>
    <property type="project" value="UniProtKB-KW"/>
</dbReference>
<dbReference type="InterPro" id="IPR014782">
    <property type="entry name" value="Peptidase_M1_dom"/>
</dbReference>
<keyword evidence="7" id="KW-0479">Metal-binding</keyword>
<reference evidence="16" key="1">
    <citation type="submission" date="2020-10" db="EMBL/GenBank/DDBJ databases">
        <title>Diversity and distribution of actinomycetes associated with coral in the coast of Hainan.</title>
        <authorList>
            <person name="Li F."/>
        </authorList>
    </citation>
    <scope>NUCLEOTIDE SEQUENCE</scope>
    <source>
        <strain evidence="16">HNM0983</strain>
    </source>
</reference>
<evidence type="ECO:0000256" key="11">
    <source>
        <dbReference type="ARBA" id="ARBA00029811"/>
    </source>
</evidence>
<dbReference type="PRINTS" id="PR00756">
    <property type="entry name" value="ALADIPTASE"/>
</dbReference>
<dbReference type="InterPro" id="IPR042097">
    <property type="entry name" value="Aminopeptidase_N-like_N_sf"/>
</dbReference>
<dbReference type="InterPro" id="IPR027268">
    <property type="entry name" value="Peptidase_M4/M1_CTD_sf"/>
</dbReference>
<evidence type="ECO:0000256" key="6">
    <source>
        <dbReference type="ARBA" id="ARBA00022670"/>
    </source>
</evidence>
<evidence type="ECO:0000256" key="10">
    <source>
        <dbReference type="ARBA" id="ARBA00023049"/>
    </source>
</evidence>
<dbReference type="InterPro" id="IPR045357">
    <property type="entry name" value="Aminopeptidase_N-like_N"/>
</dbReference>
<comment type="similarity">
    <text evidence="3">Belongs to the peptidase M1 family.</text>
</comment>
<dbReference type="PANTHER" id="PTHR11533:SF297">
    <property type="entry name" value="AMINOPEPTIDASE N"/>
    <property type="match status" value="1"/>
</dbReference>
<keyword evidence="6" id="KW-0645">Protease</keyword>
<evidence type="ECO:0000256" key="3">
    <source>
        <dbReference type="ARBA" id="ARBA00010136"/>
    </source>
</evidence>
<dbReference type="Pfam" id="PF01433">
    <property type="entry name" value="Peptidase_M1"/>
    <property type="match status" value="1"/>
</dbReference>
<dbReference type="Pfam" id="PF17900">
    <property type="entry name" value="Peptidase_M1_N"/>
    <property type="match status" value="1"/>
</dbReference>
<organism evidence="16 17">
    <name type="scientific">Saccharopolyspora montiporae</name>
    <dbReference type="NCBI Taxonomy" id="2781240"/>
    <lineage>
        <taxon>Bacteria</taxon>
        <taxon>Bacillati</taxon>
        <taxon>Actinomycetota</taxon>
        <taxon>Actinomycetes</taxon>
        <taxon>Pseudonocardiales</taxon>
        <taxon>Pseudonocardiaceae</taxon>
        <taxon>Saccharopolyspora</taxon>
    </lineage>
</organism>
<sequence length="489" mass="52975">MAASCAVAVGAPALAADAGPGAPGIGDEYFPGYGNGGYDVGHYDVQLRYQPDEDRLTGTTTVVAEPTQDLTSFHLDFALPPSSVKVNGRDAEFTQDGTELQVTPQDVLQAGSTATFVVEYSAVPSEEDGGETSPWIRTGDGALAVGQPRISAWWFPGNDHPRDKATFDISVAVPDGTQVVSNGVNTDTSTIGDWTTWKWRTTEPTATYLAFMAVGDYDISTREGAFGQQSITAYSTGLGELDGPARASVERTPEILEFLSGLLGEYPVESQGGLVAAEGLSFALENQTRPTYSPAFFRSGANTGVVVHENAHQWFGDSVSLDQWRDIWLNEGFASYAEWLWSEHEGTGTAQELFDHYYAEYPPDHSFWTITPGDPGRENLFDEAVYDRGAMAVHALRNVIGADALRDVVRAWVHSKRNSNGSVGEFIDLAEQRTGRQLDRFFDAWLYTPAKPEPGPDTGIPVPARDAADRPAPPAVAQLDRTHELLHGH</sequence>
<evidence type="ECO:0000259" key="15">
    <source>
        <dbReference type="Pfam" id="PF17900"/>
    </source>
</evidence>
<evidence type="ECO:0000256" key="12">
    <source>
        <dbReference type="ARBA" id="ARBA00031533"/>
    </source>
</evidence>
<proteinExistence type="inferred from homology"/>
<dbReference type="SUPFAM" id="SSF55486">
    <property type="entry name" value="Metalloproteases ('zincins'), catalytic domain"/>
    <property type="match status" value="1"/>
</dbReference>
<name>A0A929G018_9PSEU</name>
<evidence type="ECO:0000256" key="1">
    <source>
        <dbReference type="ARBA" id="ARBA00000098"/>
    </source>
</evidence>
<keyword evidence="10" id="KW-0482">Metalloprotease</keyword>
<dbReference type="GO" id="GO:0008270">
    <property type="term" value="F:zinc ion binding"/>
    <property type="evidence" value="ECO:0007669"/>
    <property type="project" value="InterPro"/>
</dbReference>
<dbReference type="InterPro" id="IPR050344">
    <property type="entry name" value="Peptidase_M1_aminopeptidases"/>
</dbReference>
<dbReference type="AlphaFoldDB" id="A0A929G018"/>
<evidence type="ECO:0000256" key="9">
    <source>
        <dbReference type="ARBA" id="ARBA00022833"/>
    </source>
</evidence>
<feature type="region of interest" description="Disordered" evidence="13">
    <location>
        <begin position="452"/>
        <end position="475"/>
    </location>
</feature>
<feature type="domain" description="Aminopeptidase N-like N-terminal" evidence="15">
    <location>
        <begin position="42"/>
        <end position="209"/>
    </location>
</feature>